<evidence type="ECO:0000259" key="6">
    <source>
        <dbReference type="PROSITE" id="PS50977"/>
    </source>
</evidence>
<dbReference type="SUPFAM" id="SSF46689">
    <property type="entry name" value="Homeodomain-like"/>
    <property type="match status" value="1"/>
</dbReference>
<keyword evidence="8" id="KW-1185">Reference proteome</keyword>
<dbReference type="SUPFAM" id="SSF48498">
    <property type="entry name" value="Tetracyclin repressor-like, C-terminal domain"/>
    <property type="match status" value="1"/>
</dbReference>
<protein>
    <submittedName>
        <fullName evidence="7">TetR/AcrR family transcriptional regulator</fullName>
    </submittedName>
</protein>
<dbReference type="InterPro" id="IPR039538">
    <property type="entry name" value="BetI_C"/>
</dbReference>
<dbReference type="Gene3D" id="1.10.357.10">
    <property type="entry name" value="Tetracycline Repressor, domain 2"/>
    <property type="match status" value="1"/>
</dbReference>
<evidence type="ECO:0000256" key="4">
    <source>
        <dbReference type="ARBA" id="ARBA00023163"/>
    </source>
</evidence>
<evidence type="ECO:0000256" key="3">
    <source>
        <dbReference type="ARBA" id="ARBA00023125"/>
    </source>
</evidence>
<evidence type="ECO:0000313" key="7">
    <source>
        <dbReference type="EMBL" id="QYO76143.1"/>
    </source>
</evidence>
<sequence length="206" mass="23121">MYVRVMQVDCPKRESGDERRLAIARAARAIIVERGLEGLRTRDIAARVGINIATLHYHVPSKEALVALVAQSLKEEFRDQGMRRPREGRTGLELLRMEIEDVIETLFEAPDRLSIMAELIERSRRDPSIAAIIRPMTGHWRQMLADIFALGVRDGTLRADLDPQAAAHIFLGTVAGWRSSHPDRSEIEAAFSEIERAFKAPASKGD</sequence>
<organism evidence="7 8">
    <name type="scientific">Devosia salina</name>
    <dbReference type="NCBI Taxonomy" id="2860336"/>
    <lineage>
        <taxon>Bacteria</taxon>
        <taxon>Pseudomonadati</taxon>
        <taxon>Pseudomonadota</taxon>
        <taxon>Alphaproteobacteria</taxon>
        <taxon>Hyphomicrobiales</taxon>
        <taxon>Devosiaceae</taxon>
        <taxon>Devosia</taxon>
    </lineage>
</organism>
<dbReference type="PRINTS" id="PR00455">
    <property type="entry name" value="HTHTETR"/>
</dbReference>
<proteinExistence type="predicted"/>
<dbReference type="InterPro" id="IPR036271">
    <property type="entry name" value="Tet_transcr_reg_TetR-rel_C_sf"/>
</dbReference>
<dbReference type="InterPro" id="IPR009057">
    <property type="entry name" value="Homeodomain-like_sf"/>
</dbReference>
<accession>A0ABX8WCJ5</accession>
<keyword evidence="4" id="KW-0804">Transcription</keyword>
<keyword evidence="2" id="KW-0805">Transcription regulation</keyword>
<evidence type="ECO:0000256" key="1">
    <source>
        <dbReference type="ARBA" id="ARBA00022491"/>
    </source>
</evidence>
<dbReference type="PROSITE" id="PS50977">
    <property type="entry name" value="HTH_TETR_2"/>
    <property type="match status" value="1"/>
</dbReference>
<dbReference type="PANTHER" id="PTHR30055">
    <property type="entry name" value="HTH-TYPE TRANSCRIPTIONAL REGULATOR RUTR"/>
    <property type="match status" value="1"/>
</dbReference>
<feature type="DNA-binding region" description="H-T-H motif" evidence="5">
    <location>
        <begin position="40"/>
        <end position="59"/>
    </location>
</feature>
<dbReference type="Proteomes" id="UP000825799">
    <property type="component" value="Chromosome"/>
</dbReference>
<evidence type="ECO:0000256" key="5">
    <source>
        <dbReference type="PROSITE-ProRule" id="PRU00335"/>
    </source>
</evidence>
<feature type="domain" description="HTH tetR-type" evidence="6">
    <location>
        <begin position="17"/>
        <end position="77"/>
    </location>
</feature>
<dbReference type="Pfam" id="PF13977">
    <property type="entry name" value="TetR_C_6"/>
    <property type="match status" value="1"/>
</dbReference>
<evidence type="ECO:0000313" key="8">
    <source>
        <dbReference type="Proteomes" id="UP000825799"/>
    </source>
</evidence>
<evidence type="ECO:0000256" key="2">
    <source>
        <dbReference type="ARBA" id="ARBA00023015"/>
    </source>
</evidence>
<keyword evidence="3 5" id="KW-0238">DNA-binding</keyword>
<dbReference type="PANTHER" id="PTHR30055:SF234">
    <property type="entry name" value="HTH-TYPE TRANSCRIPTIONAL REGULATOR BETI"/>
    <property type="match status" value="1"/>
</dbReference>
<dbReference type="InterPro" id="IPR050109">
    <property type="entry name" value="HTH-type_TetR-like_transc_reg"/>
</dbReference>
<reference evidence="7 8" key="1">
    <citation type="submission" date="2021-08" db="EMBL/GenBank/DDBJ databases">
        <title>Devosia salina sp. nov., isolated from the South China Sea sediment.</title>
        <authorList>
            <person name="Zhou Z."/>
        </authorList>
    </citation>
    <scope>NUCLEOTIDE SEQUENCE [LARGE SCALE GENOMIC DNA]</scope>
    <source>
        <strain evidence="7 8">SCS-3</strain>
    </source>
</reference>
<dbReference type="Pfam" id="PF00440">
    <property type="entry name" value="TetR_N"/>
    <property type="match status" value="1"/>
</dbReference>
<name>A0ABX8WCJ5_9HYPH</name>
<dbReference type="EMBL" id="CP080590">
    <property type="protein sequence ID" value="QYO76143.1"/>
    <property type="molecule type" value="Genomic_DNA"/>
</dbReference>
<keyword evidence="1" id="KW-0678">Repressor</keyword>
<gene>
    <name evidence="7" type="ORF">K1X15_16215</name>
</gene>
<dbReference type="InterPro" id="IPR001647">
    <property type="entry name" value="HTH_TetR"/>
</dbReference>